<comment type="caution">
    <text evidence="2">The sequence shown here is derived from an EMBL/GenBank/DDBJ whole genome shotgun (WGS) entry which is preliminary data.</text>
</comment>
<geneLocation type="mitochondrion" evidence="2"/>
<feature type="region of interest" description="Disordered" evidence="1">
    <location>
        <begin position="1"/>
        <end position="25"/>
    </location>
</feature>
<evidence type="ECO:0000256" key="1">
    <source>
        <dbReference type="SAM" id="MobiDB-lite"/>
    </source>
</evidence>
<keyword evidence="2" id="KW-0496">Mitochondrion</keyword>
<dbReference type="AlphaFoldDB" id="A0A101LVH5"/>
<evidence type="ECO:0000313" key="2">
    <source>
        <dbReference type="EMBL" id="KUM46122.1"/>
    </source>
</evidence>
<dbReference type="EMBL" id="LKAM01000013">
    <property type="protein sequence ID" value="KUM46122.1"/>
    <property type="molecule type" value="Genomic_DNA"/>
</dbReference>
<sequence>MRSKTIARKSGAWGSDHIKDHPEPLFAHPPSAIPMISRLLRCHDSMKSCLQHADLFNTRNKRRAKVV</sequence>
<proteinExistence type="predicted"/>
<reference evidence="2" key="1">
    <citation type="journal article" date="2015" name="Genome Biol. Evol.">
        <title>Organellar Genomes of White Spruce (Picea glauca): Assembly and Annotation.</title>
        <authorList>
            <person name="Jackman S.D."/>
            <person name="Warren R.L."/>
            <person name="Gibb E.A."/>
            <person name="Vandervalk B.P."/>
            <person name="Mohamadi H."/>
            <person name="Chu J."/>
            <person name="Raymond A."/>
            <person name="Pleasance S."/>
            <person name="Coope R."/>
            <person name="Wildung M.R."/>
            <person name="Ritland C.E."/>
            <person name="Bousquet J."/>
            <person name="Jones S.J."/>
            <person name="Bohlmann J."/>
            <person name="Birol I."/>
        </authorList>
    </citation>
    <scope>NUCLEOTIDE SEQUENCE [LARGE SCALE GENOMIC DNA]</scope>
    <source>
        <tissue evidence="2">Flushing bud</tissue>
    </source>
</reference>
<accession>A0A101LVH5</accession>
<protein>
    <submittedName>
        <fullName evidence="2">Uncharacterized protein</fullName>
    </submittedName>
</protein>
<name>A0A101LVH5_PICGL</name>
<organism evidence="2">
    <name type="scientific">Picea glauca</name>
    <name type="common">White spruce</name>
    <name type="synonym">Pinus glauca</name>
    <dbReference type="NCBI Taxonomy" id="3330"/>
    <lineage>
        <taxon>Eukaryota</taxon>
        <taxon>Viridiplantae</taxon>
        <taxon>Streptophyta</taxon>
        <taxon>Embryophyta</taxon>
        <taxon>Tracheophyta</taxon>
        <taxon>Spermatophyta</taxon>
        <taxon>Pinopsida</taxon>
        <taxon>Pinidae</taxon>
        <taxon>Conifers I</taxon>
        <taxon>Pinales</taxon>
        <taxon>Pinaceae</taxon>
        <taxon>Picea</taxon>
    </lineage>
</organism>
<gene>
    <name evidence="2" type="ORF">ABT39_MTgene1928</name>
</gene>